<dbReference type="Gene3D" id="3.80.10.10">
    <property type="entry name" value="Ribonuclease Inhibitor"/>
    <property type="match status" value="1"/>
</dbReference>
<dbReference type="PANTHER" id="PTHR32212:SF260">
    <property type="entry name" value="LEUCINE-RICH REPEAT DOMAIN SUPERFAMILY, F-BOX-LIKE DOMAIN SUPERFAMILY"/>
    <property type="match status" value="1"/>
</dbReference>
<organism evidence="2 3">
    <name type="scientific">Ambrosia artemisiifolia</name>
    <name type="common">Common ragweed</name>
    <dbReference type="NCBI Taxonomy" id="4212"/>
    <lineage>
        <taxon>Eukaryota</taxon>
        <taxon>Viridiplantae</taxon>
        <taxon>Streptophyta</taxon>
        <taxon>Embryophyta</taxon>
        <taxon>Tracheophyta</taxon>
        <taxon>Spermatophyta</taxon>
        <taxon>Magnoliopsida</taxon>
        <taxon>eudicotyledons</taxon>
        <taxon>Gunneridae</taxon>
        <taxon>Pentapetalae</taxon>
        <taxon>asterids</taxon>
        <taxon>campanulids</taxon>
        <taxon>Asterales</taxon>
        <taxon>Asteraceae</taxon>
        <taxon>Asteroideae</taxon>
        <taxon>Heliantheae alliance</taxon>
        <taxon>Heliantheae</taxon>
        <taxon>Ambrosia</taxon>
    </lineage>
</organism>
<dbReference type="Pfam" id="PF00646">
    <property type="entry name" value="F-box"/>
    <property type="match status" value="1"/>
</dbReference>
<evidence type="ECO:0000313" key="2">
    <source>
        <dbReference type="EMBL" id="KAI7727319.1"/>
    </source>
</evidence>
<name>A0AAD5BQA9_AMBAR</name>
<dbReference type="AlphaFoldDB" id="A0AAD5BQA9"/>
<protein>
    <recommendedName>
        <fullName evidence="1">F-box domain-containing protein</fullName>
    </recommendedName>
</protein>
<comment type="caution">
    <text evidence="2">The sequence shown here is derived from an EMBL/GenBank/DDBJ whole genome shotgun (WGS) entry which is preliminary data.</text>
</comment>
<evidence type="ECO:0000313" key="3">
    <source>
        <dbReference type="Proteomes" id="UP001206925"/>
    </source>
</evidence>
<feature type="domain" description="F-box" evidence="1">
    <location>
        <begin position="4"/>
        <end position="37"/>
    </location>
</feature>
<dbReference type="InterPro" id="IPR001810">
    <property type="entry name" value="F-box_dom"/>
</dbReference>
<reference evidence="2" key="1">
    <citation type="submission" date="2022-06" db="EMBL/GenBank/DDBJ databases">
        <title>Uncovering the hologenomic basis of an extraordinary plant invasion.</title>
        <authorList>
            <person name="Bieker V.C."/>
            <person name="Martin M.D."/>
            <person name="Gilbert T."/>
            <person name="Hodgins K."/>
            <person name="Battlay P."/>
            <person name="Petersen B."/>
            <person name="Wilson J."/>
        </authorList>
    </citation>
    <scope>NUCLEOTIDE SEQUENCE</scope>
    <source>
        <strain evidence="2">AA19_3_7</strain>
        <tissue evidence="2">Leaf</tissue>
    </source>
</reference>
<dbReference type="InterPro" id="IPR036047">
    <property type="entry name" value="F-box-like_dom_sf"/>
</dbReference>
<sequence length="326" mass="37150">MVGSLPESLKVHILCFLDTRHAIETSVLSKSWVSSWTFLPVLNFSSDCFKQLHDFDNFVVDALSRRQPMKLNRLTFKRGGLTSCSSVMLKNIFDYAFEHRVEELEASVVPTLYKHESWFWPIWSSDSLTSLKLQSKYAVGCPFMEQPKSGSFKNLTILHLEWVIIRDLDPFSGFPALAKLRLVRCSLETNGTALNVHAPQLSEFTFVYHSQDVGHCEFTTPKLKYFKWKGSGFPRLQAHLPVLDTVVINYNGRSGINQEKTMFDNLLMMFDTLYAAKSLTLSAHLVRLLALFPVANGGSSPFRDLKFLKLDFKLTCYTSHMMPTAP</sequence>
<dbReference type="Proteomes" id="UP001206925">
    <property type="component" value="Unassembled WGS sequence"/>
</dbReference>
<proteinExistence type="predicted"/>
<gene>
    <name evidence="2" type="ORF">M8C21_027591</name>
</gene>
<dbReference type="InterPro" id="IPR032675">
    <property type="entry name" value="LRR_dom_sf"/>
</dbReference>
<evidence type="ECO:0000259" key="1">
    <source>
        <dbReference type="Pfam" id="PF00646"/>
    </source>
</evidence>
<dbReference type="SUPFAM" id="SSF81383">
    <property type="entry name" value="F-box domain"/>
    <property type="match status" value="1"/>
</dbReference>
<accession>A0AAD5BQA9</accession>
<dbReference type="EMBL" id="JAMZMK010011403">
    <property type="protein sequence ID" value="KAI7727319.1"/>
    <property type="molecule type" value="Genomic_DNA"/>
</dbReference>
<keyword evidence="3" id="KW-1185">Reference proteome</keyword>
<dbReference type="PANTHER" id="PTHR32212">
    <property type="entry name" value="CYCLIN-LIKE F-BOX"/>
    <property type="match status" value="1"/>
</dbReference>
<dbReference type="SUPFAM" id="SSF52058">
    <property type="entry name" value="L domain-like"/>
    <property type="match status" value="1"/>
</dbReference>